<reference evidence="2 3" key="1">
    <citation type="journal article" date="2019" name="Int. J. Syst. Evol. Microbiol.">
        <title>The Global Catalogue of Microorganisms (GCM) 10K type strain sequencing project: providing services to taxonomists for standard genome sequencing and annotation.</title>
        <authorList>
            <consortium name="The Broad Institute Genomics Platform"/>
            <consortium name="The Broad Institute Genome Sequencing Center for Infectious Disease"/>
            <person name="Wu L."/>
            <person name="Ma J."/>
        </authorList>
    </citation>
    <scope>NUCLEOTIDE SEQUENCE [LARGE SCALE GENOMIC DNA]</scope>
    <source>
        <strain evidence="2 3">JCM 12774</strain>
    </source>
</reference>
<evidence type="ECO:0000313" key="3">
    <source>
        <dbReference type="Proteomes" id="UP001500340"/>
    </source>
</evidence>
<comment type="caution">
    <text evidence="2">The sequence shown here is derived from an EMBL/GenBank/DDBJ whole genome shotgun (WGS) entry which is preliminary data.</text>
</comment>
<proteinExistence type="predicted"/>
<gene>
    <name evidence="2" type="ORF">GCM10008933_08500</name>
</gene>
<dbReference type="EMBL" id="BAAACX010000006">
    <property type="protein sequence ID" value="GAA0379649.1"/>
    <property type="molecule type" value="Genomic_DNA"/>
</dbReference>
<name>A0ABN0Y1S3_9BACL</name>
<evidence type="ECO:0000313" key="2">
    <source>
        <dbReference type="EMBL" id="GAA0379649.1"/>
    </source>
</evidence>
<protein>
    <submittedName>
        <fullName evidence="2">Uncharacterized protein</fullName>
    </submittedName>
</protein>
<keyword evidence="3" id="KW-1185">Reference proteome</keyword>
<evidence type="ECO:0000256" key="1">
    <source>
        <dbReference type="SAM" id="Phobius"/>
    </source>
</evidence>
<sequence length="63" mass="7397">MGLIRRFLLFLDFLDLMMTGSSVFLDLDIHITAVPILIYIYINRIIYLDYAVLTEWLQSITAK</sequence>
<keyword evidence="1" id="KW-0472">Membrane</keyword>
<dbReference type="Proteomes" id="UP001500340">
    <property type="component" value="Unassembled WGS sequence"/>
</dbReference>
<feature type="transmembrane region" description="Helical" evidence="1">
    <location>
        <begin position="31"/>
        <end position="53"/>
    </location>
</feature>
<keyword evidence="1" id="KW-0812">Transmembrane</keyword>
<accession>A0ABN0Y1S3</accession>
<keyword evidence="1" id="KW-1133">Transmembrane helix</keyword>
<organism evidence="2 3">
    <name type="scientific">Paenibacillus motobuensis</name>
    <dbReference type="NCBI Taxonomy" id="295324"/>
    <lineage>
        <taxon>Bacteria</taxon>
        <taxon>Bacillati</taxon>
        <taxon>Bacillota</taxon>
        <taxon>Bacilli</taxon>
        <taxon>Bacillales</taxon>
        <taxon>Paenibacillaceae</taxon>
        <taxon>Paenibacillus</taxon>
    </lineage>
</organism>